<dbReference type="AlphaFoldDB" id="A0A6A5QZ55"/>
<organism evidence="1 2">
    <name type="scientific">Ampelomyces quisqualis</name>
    <name type="common">Powdery mildew agent</name>
    <dbReference type="NCBI Taxonomy" id="50730"/>
    <lineage>
        <taxon>Eukaryota</taxon>
        <taxon>Fungi</taxon>
        <taxon>Dikarya</taxon>
        <taxon>Ascomycota</taxon>
        <taxon>Pezizomycotina</taxon>
        <taxon>Dothideomycetes</taxon>
        <taxon>Pleosporomycetidae</taxon>
        <taxon>Pleosporales</taxon>
        <taxon>Pleosporineae</taxon>
        <taxon>Phaeosphaeriaceae</taxon>
        <taxon>Ampelomyces</taxon>
    </lineage>
</organism>
<evidence type="ECO:0000313" key="1">
    <source>
        <dbReference type="EMBL" id="KAF1919127.1"/>
    </source>
</evidence>
<proteinExistence type="predicted"/>
<reference evidence="1" key="1">
    <citation type="journal article" date="2020" name="Stud. Mycol.">
        <title>101 Dothideomycetes genomes: a test case for predicting lifestyles and emergence of pathogens.</title>
        <authorList>
            <person name="Haridas S."/>
            <person name="Albert R."/>
            <person name="Binder M."/>
            <person name="Bloem J."/>
            <person name="Labutti K."/>
            <person name="Salamov A."/>
            <person name="Andreopoulos B."/>
            <person name="Baker S."/>
            <person name="Barry K."/>
            <person name="Bills G."/>
            <person name="Bluhm B."/>
            <person name="Cannon C."/>
            <person name="Castanera R."/>
            <person name="Culley D."/>
            <person name="Daum C."/>
            <person name="Ezra D."/>
            <person name="Gonzalez J."/>
            <person name="Henrissat B."/>
            <person name="Kuo A."/>
            <person name="Liang C."/>
            <person name="Lipzen A."/>
            <person name="Lutzoni F."/>
            <person name="Magnuson J."/>
            <person name="Mondo S."/>
            <person name="Nolan M."/>
            <person name="Ohm R."/>
            <person name="Pangilinan J."/>
            <person name="Park H.-J."/>
            <person name="Ramirez L."/>
            <person name="Alfaro M."/>
            <person name="Sun H."/>
            <person name="Tritt A."/>
            <person name="Yoshinaga Y."/>
            <person name="Zwiers L.-H."/>
            <person name="Turgeon B."/>
            <person name="Goodwin S."/>
            <person name="Spatafora J."/>
            <person name="Crous P."/>
            <person name="Grigoriev I."/>
        </authorList>
    </citation>
    <scope>NUCLEOTIDE SEQUENCE</scope>
    <source>
        <strain evidence="1">HMLAC05119</strain>
    </source>
</reference>
<dbReference type="EMBL" id="ML979133">
    <property type="protein sequence ID" value="KAF1919127.1"/>
    <property type="molecule type" value="Genomic_DNA"/>
</dbReference>
<dbReference type="PROSITE" id="PS51257">
    <property type="entry name" value="PROKAR_LIPOPROTEIN"/>
    <property type="match status" value="1"/>
</dbReference>
<evidence type="ECO:0000313" key="2">
    <source>
        <dbReference type="Proteomes" id="UP000800096"/>
    </source>
</evidence>
<name>A0A6A5QZ55_AMPQU</name>
<accession>A0A6A5QZ55</accession>
<dbReference type="Proteomes" id="UP000800096">
    <property type="component" value="Unassembled WGS sequence"/>
</dbReference>
<sequence length="113" mass="12028">MWRGVLYCGFVSSCSCLRLNVRPSSLSAGDAGKTKWVFGSLRARAQSCKLNSLHPIFIGCVLSLSPRATVPFLSPNPLGLICRSLFAAHCRATHGSVGTPRHEEGNPSTVAGE</sequence>
<keyword evidence="2" id="KW-1185">Reference proteome</keyword>
<gene>
    <name evidence="1" type="ORF">BDU57DRAFT_130691</name>
</gene>
<protein>
    <submittedName>
        <fullName evidence="1">Uncharacterized protein</fullName>
    </submittedName>
</protein>